<dbReference type="InterPro" id="IPR013651">
    <property type="entry name" value="ATP-grasp_RimK-type"/>
</dbReference>
<dbReference type="EMBL" id="JAAZBX010000010">
    <property type="protein sequence ID" value="NLD25576.1"/>
    <property type="molecule type" value="Genomic_DNA"/>
</dbReference>
<feature type="non-terminal residue" evidence="2">
    <location>
        <position position="1"/>
    </location>
</feature>
<evidence type="ECO:0000259" key="1">
    <source>
        <dbReference type="Pfam" id="PF08443"/>
    </source>
</evidence>
<proteinExistence type="predicted"/>
<sequence>IENTPLDVLDIAVGASHALKLNWAGVDVVTDNRTNKNYVLEVNRRPGLTERSSEISALYGYLKGLAPIKD</sequence>
<dbReference type="Pfam" id="PF08443">
    <property type="entry name" value="RimK"/>
    <property type="match status" value="1"/>
</dbReference>
<evidence type="ECO:0000313" key="3">
    <source>
        <dbReference type="Proteomes" id="UP000545876"/>
    </source>
</evidence>
<feature type="domain" description="ATP-grasp fold RimK-type" evidence="1">
    <location>
        <begin position="10"/>
        <end position="54"/>
    </location>
</feature>
<dbReference type="Proteomes" id="UP000545876">
    <property type="component" value="Unassembled WGS sequence"/>
</dbReference>
<evidence type="ECO:0000313" key="2">
    <source>
        <dbReference type="EMBL" id="NLD25576.1"/>
    </source>
</evidence>
<accession>A0A847D1B2</accession>
<comment type="caution">
    <text evidence="2">The sequence shown here is derived from an EMBL/GenBank/DDBJ whole genome shotgun (WGS) entry which is preliminary data.</text>
</comment>
<protein>
    <recommendedName>
        <fullName evidence="1">ATP-grasp fold RimK-type domain-containing protein</fullName>
    </recommendedName>
</protein>
<dbReference type="AlphaFoldDB" id="A0A847D1B2"/>
<dbReference type="SUPFAM" id="SSF56059">
    <property type="entry name" value="Glutathione synthetase ATP-binding domain-like"/>
    <property type="match status" value="1"/>
</dbReference>
<name>A0A847D1B2_9BACT</name>
<organism evidence="2 3">
    <name type="scientific">Candidatus Dojkabacteria bacterium</name>
    <dbReference type="NCBI Taxonomy" id="2099670"/>
    <lineage>
        <taxon>Bacteria</taxon>
        <taxon>Candidatus Dojkabacteria</taxon>
    </lineage>
</organism>
<gene>
    <name evidence="2" type="ORF">GX656_02955</name>
</gene>
<reference evidence="2 3" key="1">
    <citation type="journal article" date="2020" name="Biotechnol. Biofuels">
        <title>New insights from the biogas microbiome by comprehensive genome-resolved metagenomics of nearly 1600 species originating from multiple anaerobic digesters.</title>
        <authorList>
            <person name="Campanaro S."/>
            <person name="Treu L."/>
            <person name="Rodriguez-R L.M."/>
            <person name="Kovalovszki A."/>
            <person name="Ziels R.M."/>
            <person name="Maus I."/>
            <person name="Zhu X."/>
            <person name="Kougias P.G."/>
            <person name="Basile A."/>
            <person name="Luo G."/>
            <person name="Schluter A."/>
            <person name="Konstantinidis K.T."/>
            <person name="Angelidaki I."/>
        </authorList>
    </citation>
    <scope>NUCLEOTIDE SEQUENCE [LARGE SCALE GENOMIC DNA]</scope>
    <source>
        <strain evidence="2">AS06rmzACSIP_65</strain>
    </source>
</reference>
<dbReference type="Gene3D" id="3.30.470.20">
    <property type="entry name" value="ATP-grasp fold, B domain"/>
    <property type="match status" value="1"/>
</dbReference>